<gene>
    <name evidence="4" type="ORF">MCOR_8412</name>
</gene>
<dbReference type="GO" id="GO:0046872">
    <property type="term" value="F:metal ion binding"/>
    <property type="evidence" value="ECO:0007669"/>
    <property type="project" value="UniProtKB-KW"/>
</dbReference>
<sequence>MQKKRPLVKPMMIVTSTGYYVSVLGPYFSDNKNNDAKIIIHALSNNAETMKSWLNEDDVMIVDRGFRDSLNFLNELGIKTEMPKFLKKGEKQHDVEDSNSSRLTTKIRWIVESANGRMKQWKYLANVVPNSQIPNIGEDLRLVCAISNKYLKPLCSSNETDELLGCKLLYLSKQNNYLMERVKHQELDKQQKLNGNQSMLQIIQL</sequence>
<dbReference type="EMBL" id="CACVKT020001560">
    <property type="protein sequence ID" value="CAC5369106.1"/>
    <property type="molecule type" value="Genomic_DNA"/>
</dbReference>
<evidence type="ECO:0000259" key="3">
    <source>
        <dbReference type="Pfam" id="PF13359"/>
    </source>
</evidence>
<dbReference type="OrthoDB" id="10049726at2759"/>
<accession>A0A6J8AKX7</accession>
<reference evidence="4 5" key="1">
    <citation type="submission" date="2020-06" db="EMBL/GenBank/DDBJ databases">
        <authorList>
            <person name="Li R."/>
            <person name="Bekaert M."/>
        </authorList>
    </citation>
    <scope>NUCLEOTIDE SEQUENCE [LARGE SCALE GENOMIC DNA]</scope>
    <source>
        <strain evidence="5">wild</strain>
    </source>
</reference>
<name>A0A6J8AKX7_MYTCO</name>
<evidence type="ECO:0000256" key="2">
    <source>
        <dbReference type="ARBA" id="ARBA00022723"/>
    </source>
</evidence>
<protein>
    <recommendedName>
        <fullName evidence="3">DDE Tnp4 domain-containing protein</fullName>
    </recommendedName>
</protein>
<evidence type="ECO:0000313" key="4">
    <source>
        <dbReference type="EMBL" id="CAC5369106.1"/>
    </source>
</evidence>
<dbReference type="Pfam" id="PF13359">
    <property type="entry name" value="DDE_Tnp_4"/>
    <property type="match status" value="1"/>
</dbReference>
<keyword evidence="5" id="KW-1185">Reference proteome</keyword>
<evidence type="ECO:0000313" key="5">
    <source>
        <dbReference type="Proteomes" id="UP000507470"/>
    </source>
</evidence>
<organism evidence="4 5">
    <name type="scientific">Mytilus coruscus</name>
    <name type="common">Sea mussel</name>
    <dbReference type="NCBI Taxonomy" id="42192"/>
    <lineage>
        <taxon>Eukaryota</taxon>
        <taxon>Metazoa</taxon>
        <taxon>Spiralia</taxon>
        <taxon>Lophotrochozoa</taxon>
        <taxon>Mollusca</taxon>
        <taxon>Bivalvia</taxon>
        <taxon>Autobranchia</taxon>
        <taxon>Pteriomorphia</taxon>
        <taxon>Mytilida</taxon>
        <taxon>Mytiloidea</taxon>
        <taxon>Mytilidae</taxon>
        <taxon>Mytilinae</taxon>
        <taxon>Mytilus</taxon>
    </lineage>
</organism>
<comment type="cofactor">
    <cofactor evidence="1">
        <name>a divalent metal cation</name>
        <dbReference type="ChEBI" id="CHEBI:60240"/>
    </cofactor>
</comment>
<keyword evidence="2" id="KW-0479">Metal-binding</keyword>
<dbReference type="Proteomes" id="UP000507470">
    <property type="component" value="Unassembled WGS sequence"/>
</dbReference>
<evidence type="ECO:0000256" key="1">
    <source>
        <dbReference type="ARBA" id="ARBA00001968"/>
    </source>
</evidence>
<feature type="domain" description="DDE Tnp4" evidence="3">
    <location>
        <begin position="8"/>
        <end position="148"/>
    </location>
</feature>
<dbReference type="InterPro" id="IPR027806">
    <property type="entry name" value="HARBI1_dom"/>
</dbReference>
<proteinExistence type="predicted"/>
<dbReference type="AlphaFoldDB" id="A0A6J8AKX7"/>